<evidence type="ECO:0000313" key="3">
    <source>
        <dbReference type="EMBL" id="TDD87353.1"/>
    </source>
</evidence>
<organism evidence="3 4">
    <name type="scientific">Actinomadura darangshiensis</name>
    <dbReference type="NCBI Taxonomy" id="705336"/>
    <lineage>
        <taxon>Bacteria</taxon>
        <taxon>Bacillati</taxon>
        <taxon>Actinomycetota</taxon>
        <taxon>Actinomycetes</taxon>
        <taxon>Streptosporangiales</taxon>
        <taxon>Thermomonosporaceae</taxon>
        <taxon>Actinomadura</taxon>
    </lineage>
</organism>
<name>A0A4R5BPP9_9ACTN</name>
<keyword evidence="1" id="KW-0812">Transmembrane</keyword>
<gene>
    <name evidence="3" type="ORF">E1293_08075</name>
</gene>
<comment type="caution">
    <text evidence="3">The sequence shown here is derived from an EMBL/GenBank/DDBJ whole genome shotgun (WGS) entry which is preliminary data.</text>
</comment>
<keyword evidence="4" id="KW-1185">Reference proteome</keyword>
<dbReference type="InterPro" id="IPR028087">
    <property type="entry name" value="Tad_N"/>
</dbReference>
<dbReference type="Pfam" id="PF13400">
    <property type="entry name" value="Tad"/>
    <property type="match status" value="1"/>
</dbReference>
<sequence length="153" mass="16501">MITASWMRSRVRLLRRRSDCGSVSVFAVIITLVVVVFFGAVVDFEQALEARQDANTVAQEAARAGAGRVDQDRAYTRGQFVVDREAAIRAARSYLRASGYSGTVTTAGTRTMRVHVSTTRPARFLSVIGISVLHADGTATANLTTGVEGPRQP</sequence>
<reference evidence="3 4" key="1">
    <citation type="submission" date="2019-03" db="EMBL/GenBank/DDBJ databases">
        <title>Draft genome sequences of novel Actinobacteria.</title>
        <authorList>
            <person name="Sahin N."/>
            <person name="Ay H."/>
            <person name="Saygin H."/>
        </authorList>
    </citation>
    <scope>NUCLEOTIDE SEQUENCE [LARGE SCALE GENOMIC DNA]</scope>
    <source>
        <strain evidence="3 4">DSM 45941</strain>
    </source>
</reference>
<dbReference type="Proteomes" id="UP000295578">
    <property type="component" value="Unassembled WGS sequence"/>
</dbReference>
<keyword evidence="1" id="KW-1133">Transmembrane helix</keyword>
<protein>
    <recommendedName>
        <fullName evidence="2">Putative Flp pilus-assembly TadG-like N-terminal domain-containing protein</fullName>
    </recommendedName>
</protein>
<proteinExistence type="predicted"/>
<accession>A0A4R5BPP9</accession>
<keyword evidence="1" id="KW-0472">Membrane</keyword>
<dbReference type="AlphaFoldDB" id="A0A4R5BPP9"/>
<evidence type="ECO:0000259" key="2">
    <source>
        <dbReference type="Pfam" id="PF13400"/>
    </source>
</evidence>
<dbReference type="OrthoDB" id="3538322at2"/>
<evidence type="ECO:0000313" key="4">
    <source>
        <dbReference type="Proteomes" id="UP000295578"/>
    </source>
</evidence>
<dbReference type="EMBL" id="SMKY01000024">
    <property type="protein sequence ID" value="TDD87353.1"/>
    <property type="molecule type" value="Genomic_DNA"/>
</dbReference>
<feature type="transmembrane region" description="Helical" evidence="1">
    <location>
        <begin position="21"/>
        <end position="42"/>
    </location>
</feature>
<feature type="domain" description="Putative Flp pilus-assembly TadG-like N-terminal" evidence="2">
    <location>
        <begin position="21"/>
        <end position="67"/>
    </location>
</feature>
<evidence type="ECO:0000256" key="1">
    <source>
        <dbReference type="SAM" id="Phobius"/>
    </source>
</evidence>